<evidence type="ECO:0000313" key="3">
    <source>
        <dbReference type="Proteomes" id="UP000694864"/>
    </source>
</evidence>
<keyword evidence="1" id="KW-0677">Repeat</keyword>
<organism evidence="3 4">
    <name type="scientific">Camelina sativa</name>
    <name type="common">False flax</name>
    <name type="synonym">Myagrum sativum</name>
    <dbReference type="NCBI Taxonomy" id="90675"/>
    <lineage>
        <taxon>Eukaryota</taxon>
        <taxon>Viridiplantae</taxon>
        <taxon>Streptophyta</taxon>
        <taxon>Embryophyta</taxon>
        <taxon>Tracheophyta</taxon>
        <taxon>Spermatophyta</taxon>
        <taxon>Magnoliopsida</taxon>
        <taxon>eudicotyledons</taxon>
        <taxon>Gunneridae</taxon>
        <taxon>Pentapetalae</taxon>
        <taxon>rosids</taxon>
        <taxon>malvids</taxon>
        <taxon>Brassicales</taxon>
        <taxon>Brassicaceae</taxon>
        <taxon>Camelineae</taxon>
        <taxon>Camelina</taxon>
    </lineage>
</organism>
<gene>
    <name evidence="4" type="primary">LOC104703714</name>
</gene>
<evidence type="ECO:0000256" key="1">
    <source>
        <dbReference type="ARBA" id="ARBA00022737"/>
    </source>
</evidence>
<name>A0ABM0SYS6_CAMSA</name>
<dbReference type="RefSeq" id="XP_010418087.1">
    <property type="nucleotide sequence ID" value="XM_010419785.2"/>
</dbReference>
<dbReference type="InterPro" id="IPR055414">
    <property type="entry name" value="LRR_R13L4/SHOC2-like"/>
</dbReference>
<dbReference type="Pfam" id="PF23598">
    <property type="entry name" value="LRR_14"/>
    <property type="match status" value="1"/>
</dbReference>
<proteinExistence type="predicted"/>
<protein>
    <submittedName>
        <fullName evidence="4">Probable disease resistance protein At1g61190</fullName>
    </submittedName>
</protein>
<dbReference type="Gene3D" id="3.80.10.10">
    <property type="entry name" value="Ribonuclease Inhibitor"/>
    <property type="match status" value="2"/>
</dbReference>
<dbReference type="InterPro" id="IPR032675">
    <property type="entry name" value="LRR_dom_sf"/>
</dbReference>
<dbReference type="Proteomes" id="UP000694864">
    <property type="component" value="Chromosome 7"/>
</dbReference>
<keyword evidence="3" id="KW-1185">Reference proteome</keyword>
<dbReference type="SUPFAM" id="SSF52058">
    <property type="entry name" value="L domain-like"/>
    <property type="match status" value="1"/>
</dbReference>
<accession>A0ABM0SYS6</accession>
<evidence type="ECO:0000259" key="2">
    <source>
        <dbReference type="Pfam" id="PF23598"/>
    </source>
</evidence>
<evidence type="ECO:0000313" key="4">
    <source>
        <dbReference type="RefSeq" id="XP_010418087.1"/>
    </source>
</evidence>
<reference evidence="3" key="1">
    <citation type="journal article" date="2014" name="Nat. Commun.">
        <title>The emerging biofuel crop Camelina sativa retains a highly undifferentiated hexaploid genome structure.</title>
        <authorList>
            <person name="Kagale S."/>
            <person name="Koh C."/>
            <person name="Nixon J."/>
            <person name="Bollina V."/>
            <person name="Clarke W.E."/>
            <person name="Tuteja R."/>
            <person name="Spillane C."/>
            <person name="Robinson S.J."/>
            <person name="Links M.G."/>
            <person name="Clarke C."/>
            <person name="Higgins E.E."/>
            <person name="Huebert T."/>
            <person name="Sharpe A.G."/>
            <person name="Parkin I.A."/>
        </authorList>
    </citation>
    <scope>NUCLEOTIDE SEQUENCE [LARGE SCALE GENOMIC DNA]</scope>
    <source>
        <strain evidence="3">cv. DH55</strain>
    </source>
</reference>
<dbReference type="PANTHER" id="PTHR47186:SF40">
    <property type="entry name" value="NB-ARC DOMAIN-CONTAINING PROTEIN"/>
    <property type="match status" value="1"/>
</dbReference>
<sequence length="406" mass="46646">MGACNRCFEYIRWGAVRRMSLMANNIEEITCSSKCSRLTTLFLQSNWKLKNLSGEFIRSMKELAVLDLSGNFNINELPEQMSGLVSLQFLDLSRTSIKQLPVGFQELKKLMHLDLAFTNRLCSINGISELPILRVLKLQDSNVVHGYVSEKYYSDETRARAEVSLVKKLQLLEHLQVLTISLSTDLGLEQISCDKRLANCINVVQMHKFHQKPLNISLLVNMENLCELRMRSTYVLEIDSYINFGESRTDLSDLYNATSECFTNLSLVNLFDCKGIKDLTWLLFAPNLVELHIVHLEELEEVINKEKETNITGLIIPFLKLQSLSLSSLPKLESVYWCPLPFPFLRELDASYCPKLRKLPLNALSVLRVEELVISMDPREQRIDLEWEDEVTKKRFSPSFIALSQV</sequence>
<dbReference type="GeneID" id="104703714"/>
<reference evidence="4" key="2">
    <citation type="submission" date="2025-08" db="UniProtKB">
        <authorList>
            <consortium name="RefSeq"/>
        </authorList>
    </citation>
    <scope>IDENTIFICATION</scope>
    <source>
        <tissue evidence="4">Leaf</tissue>
    </source>
</reference>
<feature type="domain" description="Disease resistance R13L4/SHOC-2-like LRR" evidence="2">
    <location>
        <begin position="16"/>
        <end position="243"/>
    </location>
</feature>
<dbReference type="PANTHER" id="PTHR47186">
    <property type="entry name" value="LEUCINE-RICH REPEAT-CONTAINING PROTEIN 57"/>
    <property type="match status" value="1"/>
</dbReference>